<evidence type="ECO:0000256" key="8">
    <source>
        <dbReference type="ARBA" id="ARBA00022679"/>
    </source>
</evidence>
<evidence type="ECO:0000256" key="11">
    <source>
        <dbReference type="ARBA" id="ARBA00023136"/>
    </source>
</evidence>
<accession>A0A916VTB1</accession>
<evidence type="ECO:0000256" key="3">
    <source>
        <dbReference type="ARBA" id="ARBA00009337"/>
    </source>
</evidence>
<evidence type="ECO:0000256" key="1">
    <source>
        <dbReference type="ARBA" id="ARBA00004429"/>
    </source>
</evidence>
<keyword evidence="9 12" id="KW-0812">Transmembrane</keyword>
<dbReference type="GO" id="GO:0016758">
    <property type="term" value="F:hexosyltransferase activity"/>
    <property type="evidence" value="ECO:0007669"/>
    <property type="project" value="TreeGrafter"/>
</dbReference>
<evidence type="ECO:0000256" key="7">
    <source>
        <dbReference type="ARBA" id="ARBA00022676"/>
    </source>
</evidence>
<dbReference type="Gene3D" id="3.90.550.10">
    <property type="entry name" value="Spore Coat Polysaccharide Biosynthesis Protein SpsA, Chain A"/>
    <property type="match status" value="1"/>
</dbReference>
<dbReference type="PANTHER" id="PTHR43867:SF5">
    <property type="entry name" value="GLUCANS BIOSYNTHESIS GLUCOSYLTRANSFERASE H"/>
    <property type="match status" value="1"/>
</dbReference>
<organism evidence="14 15">
    <name type="scientific">Neptunicoccus cionae</name>
    <dbReference type="NCBI Taxonomy" id="2035344"/>
    <lineage>
        <taxon>Bacteria</taxon>
        <taxon>Pseudomonadati</taxon>
        <taxon>Pseudomonadota</taxon>
        <taxon>Alphaproteobacteria</taxon>
        <taxon>Rhodobacterales</taxon>
        <taxon>Paracoccaceae</taxon>
        <taxon>Neptunicoccus</taxon>
    </lineage>
</organism>
<dbReference type="NCBIfam" id="NF003958">
    <property type="entry name" value="PRK05454.2-1"/>
    <property type="match status" value="1"/>
</dbReference>
<gene>
    <name evidence="14" type="ORF">GCM10011498_35380</name>
</gene>
<dbReference type="SUPFAM" id="SSF53448">
    <property type="entry name" value="Nucleotide-diphospho-sugar transferases"/>
    <property type="match status" value="1"/>
</dbReference>
<dbReference type="EMBL" id="BMKA01000008">
    <property type="protein sequence ID" value="GGA31106.1"/>
    <property type="molecule type" value="Genomic_DNA"/>
</dbReference>
<feature type="domain" description="Glycosyltransferase 2-like" evidence="13">
    <location>
        <begin position="86"/>
        <end position="319"/>
    </location>
</feature>
<comment type="subcellular location">
    <subcellularLocation>
        <location evidence="1">Cell inner membrane</location>
        <topology evidence="1">Multi-pass membrane protein</topology>
    </subcellularLocation>
</comment>
<evidence type="ECO:0000256" key="6">
    <source>
        <dbReference type="ARBA" id="ARBA00022519"/>
    </source>
</evidence>
<sequence length="495" mass="54831">MFGNAAAMLKDLDDKTGLDKFTLFVLSDTQDPAIAAQEEQALAILRASFSSKDIVFYRRRVRNTDKKVGNITDWIENWGGAYDAMVVLDADSLMSGAAIRQLTQALADDPDAGLIQSRPVLIGAQTLFSRVNQFSNFVYGGVIAEGLNAWSQDEGNYWGHNAIIRTRAFAQSARLPHLRNAVGAKRLVLSHDFVEAGMLRRAGWSVRFLPRLDGSFEETPQTLIDYTLRDRRWCLGNMQHLLLLAARGFHVISRFHLLQGALAFLMCPAWLAVLVFWSFLGLSPVAPKAYFSPDAPLAPVWPEQEMSAALVYLLFVYGMLVFPKILGAIIFSLRADTRAAYRSRTTFLGSVLFEFFLSVLYAPITMVQTTIATVYAVLGKSAAWSPQNRGSGGYTWKQTFRFHWVETVCGFIVCTAVFYGHASVLILPLAISLLGAVPLSRLSAMHVEKLSLRALRMDTPHTLIEPIIVSRARAERAWIKSAVMATAQAEGIAAE</sequence>
<dbReference type="InterPro" id="IPR001173">
    <property type="entry name" value="Glyco_trans_2-like"/>
</dbReference>
<feature type="transmembrane region" description="Helical" evidence="12">
    <location>
        <begin position="410"/>
        <end position="437"/>
    </location>
</feature>
<evidence type="ECO:0000256" key="4">
    <source>
        <dbReference type="ARBA" id="ARBA00020585"/>
    </source>
</evidence>
<evidence type="ECO:0000256" key="5">
    <source>
        <dbReference type="ARBA" id="ARBA00022475"/>
    </source>
</evidence>
<keyword evidence="7" id="KW-0328">Glycosyltransferase</keyword>
<dbReference type="PANTHER" id="PTHR43867">
    <property type="entry name" value="CELLULOSE SYNTHASE CATALYTIC SUBUNIT A [UDP-FORMING]"/>
    <property type="match status" value="1"/>
</dbReference>
<evidence type="ECO:0000256" key="9">
    <source>
        <dbReference type="ARBA" id="ARBA00022692"/>
    </source>
</evidence>
<protein>
    <recommendedName>
        <fullName evidence="4">Glucans biosynthesis glucosyltransferase H</fullName>
    </recommendedName>
</protein>
<comment type="caution">
    <text evidence="14">The sequence shown here is derived from an EMBL/GenBank/DDBJ whole genome shotgun (WGS) entry which is preliminary data.</text>
</comment>
<evidence type="ECO:0000256" key="12">
    <source>
        <dbReference type="SAM" id="Phobius"/>
    </source>
</evidence>
<evidence type="ECO:0000256" key="2">
    <source>
        <dbReference type="ARBA" id="ARBA00005001"/>
    </source>
</evidence>
<feature type="transmembrane region" description="Helical" evidence="12">
    <location>
        <begin position="309"/>
        <end position="333"/>
    </location>
</feature>
<evidence type="ECO:0000313" key="14">
    <source>
        <dbReference type="EMBL" id="GGA31106.1"/>
    </source>
</evidence>
<proteinExistence type="inferred from homology"/>
<keyword evidence="11 12" id="KW-0472">Membrane</keyword>
<comment type="similarity">
    <text evidence="3">Belongs to the glycosyltransferase 2 family. OpgH subfamily.</text>
</comment>
<dbReference type="Pfam" id="PF13632">
    <property type="entry name" value="Glyco_trans_2_3"/>
    <property type="match status" value="1"/>
</dbReference>
<dbReference type="GO" id="GO:0005886">
    <property type="term" value="C:plasma membrane"/>
    <property type="evidence" value="ECO:0007669"/>
    <property type="project" value="UniProtKB-SubCell"/>
</dbReference>
<comment type="pathway">
    <text evidence="2">Glycan metabolism; osmoregulated periplasmic glucan (OPG) biosynthesis.</text>
</comment>
<reference evidence="14" key="1">
    <citation type="journal article" date="2014" name="Int. J. Syst. Evol. Microbiol.">
        <title>Complete genome sequence of Corynebacterium casei LMG S-19264T (=DSM 44701T), isolated from a smear-ripened cheese.</title>
        <authorList>
            <consortium name="US DOE Joint Genome Institute (JGI-PGF)"/>
            <person name="Walter F."/>
            <person name="Albersmeier A."/>
            <person name="Kalinowski J."/>
            <person name="Ruckert C."/>
        </authorList>
    </citation>
    <scope>NUCLEOTIDE SEQUENCE</scope>
    <source>
        <strain evidence="14">CGMCC 1.15880</strain>
    </source>
</reference>
<dbReference type="InterPro" id="IPR050321">
    <property type="entry name" value="Glycosyltr_2/OpgH_subfam"/>
</dbReference>
<evidence type="ECO:0000256" key="10">
    <source>
        <dbReference type="ARBA" id="ARBA00022989"/>
    </source>
</evidence>
<feature type="transmembrane region" description="Helical" evidence="12">
    <location>
        <begin position="345"/>
        <end position="364"/>
    </location>
</feature>
<dbReference type="AlphaFoldDB" id="A0A916VTB1"/>
<feature type="transmembrane region" description="Helical" evidence="12">
    <location>
        <begin position="257"/>
        <end position="280"/>
    </location>
</feature>
<dbReference type="InterPro" id="IPR029044">
    <property type="entry name" value="Nucleotide-diphossugar_trans"/>
</dbReference>
<dbReference type="NCBIfam" id="NF003962">
    <property type="entry name" value="PRK05454.2-5"/>
    <property type="match status" value="1"/>
</dbReference>
<reference evidence="14" key="2">
    <citation type="submission" date="2020-09" db="EMBL/GenBank/DDBJ databases">
        <authorList>
            <person name="Sun Q."/>
            <person name="Zhou Y."/>
        </authorList>
    </citation>
    <scope>NUCLEOTIDE SEQUENCE</scope>
    <source>
        <strain evidence="14">CGMCC 1.15880</strain>
    </source>
</reference>
<name>A0A916VTB1_9RHOB</name>
<keyword evidence="6" id="KW-0997">Cell inner membrane</keyword>
<keyword evidence="5" id="KW-1003">Cell membrane</keyword>
<evidence type="ECO:0000259" key="13">
    <source>
        <dbReference type="Pfam" id="PF13632"/>
    </source>
</evidence>
<keyword evidence="8" id="KW-0808">Transferase</keyword>
<keyword evidence="15" id="KW-1185">Reference proteome</keyword>
<evidence type="ECO:0000313" key="15">
    <source>
        <dbReference type="Proteomes" id="UP000628017"/>
    </source>
</evidence>
<keyword evidence="10 12" id="KW-1133">Transmembrane helix</keyword>
<dbReference type="Proteomes" id="UP000628017">
    <property type="component" value="Unassembled WGS sequence"/>
</dbReference>